<sequence length="149" mass="17341">IYRHPLFCINHTTYDLHRETDSINPQTAHQDITLLADGDGSGKHLFCYAHVLGIYHVNVTYISPRTRDYQSQRQDILWVCWFELLPDQHSARFVPMDQANAFGFVDPMDMLWCCHLIPSFADGRSHPDSIGRSCNAHDSKDWKVYYINQ</sequence>
<protein>
    <submittedName>
        <fullName evidence="1">Uncharacterized protein</fullName>
    </submittedName>
</protein>
<keyword evidence="2" id="KW-1185">Reference proteome</keyword>
<gene>
    <name evidence="1" type="ORF">PISMIDRAFT_105552</name>
</gene>
<reference evidence="1 2" key="1">
    <citation type="submission" date="2014-04" db="EMBL/GenBank/DDBJ databases">
        <authorList>
            <consortium name="DOE Joint Genome Institute"/>
            <person name="Kuo A."/>
            <person name="Kohler A."/>
            <person name="Costa M.D."/>
            <person name="Nagy L.G."/>
            <person name="Floudas D."/>
            <person name="Copeland A."/>
            <person name="Barry K.W."/>
            <person name="Cichocki N."/>
            <person name="Veneault-Fourrey C."/>
            <person name="LaButti K."/>
            <person name="Lindquist E.A."/>
            <person name="Lipzen A."/>
            <person name="Lundell T."/>
            <person name="Morin E."/>
            <person name="Murat C."/>
            <person name="Sun H."/>
            <person name="Tunlid A."/>
            <person name="Henrissat B."/>
            <person name="Grigoriev I.V."/>
            <person name="Hibbett D.S."/>
            <person name="Martin F."/>
            <person name="Nordberg H.P."/>
            <person name="Cantor M.N."/>
            <person name="Hua S.X."/>
        </authorList>
    </citation>
    <scope>NUCLEOTIDE SEQUENCE [LARGE SCALE GENOMIC DNA]</scope>
    <source>
        <strain evidence="1 2">441</strain>
    </source>
</reference>
<name>A0A0C9YUZ2_9AGAM</name>
<dbReference type="OrthoDB" id="3183767at2759"/>
<dbReference type="Proteomes" id="UP000054018">
    <property type="component" value="Unassembled WGS sequence"/>
</dbReference>
<dbReference type="EMBL" id="KN833763">
    <property type="protein sequence ID" value="KIK20526.1"/>
    <property type="molecule type" value="Genomic_DNA"/>
</dbReference>
<evidence type="ECO:0000313" key="2">
    <source>
        <dbReference type="Proteomes" id="UP000054018"/>
    </source>
</evidence>
<dbReference type="AlphaFoldDB" id="A0A0C9YUZ2"/>
<evidence type="ECO:0000313" key="1">
    <source>
        <dbReference type="EMBL" id="KIK20526.1"/>
    </source>
</evidence>
<dbReference type="STRING" id="765257.A0A0C9YUZ2"/>
<dbReference type="HOGENOM" id="CLU_002498_5_0_1"/>
<accession>A0A0C9YUZ2</accession>
<reference evidence="2" key="2">
    <citation type="submission" date="2015-01" db="EMBL/GenBank/DDBJ databases">
        <title>Evolutionary Origins and Diversification of the Mycorrhizal Mutualists.</title>
        <authorList>
            <consortium name="DOE Joint Genome Institute"/>
            <consortium name="Mycorrhizal Genomics Consortium"/>
            <person name="Kohler A."/>
            <person name="Kuo A."/>
            <person name="Nagy L.G."/>
            <person name="Floudas D."/>
            <person name="Copeland A."/>
            <person name="Barry K.W."/>
            <person name="Cichocki N."/>
            <person name="Veneault-Fourrey C."/>
            <person name="LaButti K."/>
            <person name="Lindquist E.A."/>
            <person name="Lipzen A."/>
            <person name="Lundell T."/>
            <person name="Morin E."/>
            <person name="Murat C."/>
            <person name="Riley R."/>
            <person name="Ohm R."/>
            <person name="Sun H."/>
            <person name="Tunlid A."/>
            <person name="Henrissat B."/>
            <person name="Grigoriev I.V."/>
            <person name="Hibbett D.S."/>
            <person name="Martin F."/>
        </authorList>
    </citation>
    <scope>NUCLEOTIDE SEQUENCE [LARGE SCALE GENOMIC DNA]</scope>
    <source>
        <strain evidence="2">441</strain>
    </source>
</reference>
<feature type="non-terminal residue" evidence="1">
    <location>
        <position position="1"/>
    </location>
</feature>
<organism evidence="1 2">
    <name type="scientific">Pisolithus microcarpus 441</name>
    <dbReference type="NCBI Taxonomy" id="765257"/>
    <lineage>
        <taxon>Eukaryota</taxon>
        <taxon>Fungi</taxon>
        <taxon>Dikarya</taxon>
        <taxon>Basidiomycota</taxon>
        <taxon>Agaricomycotina</taxon>
        <taxon>Agaricomycetes</taxon>
        <taxon>Agaricomycetidae</taxon>
        <taxon>Boletales</taxon>
        <taxon>Sclerodermatineae</taxon>
        <taxon>Pisolithaceae</taxon>
        <taxon>Pisolithus</taxon>
    </lineage>
</organism>
<proteinExistence type="predicted"/>